<evidence type="ECO:0000313" key="1">
    <source>
        <dbReference type="EMBL" id="VDP49262.1"/>
    </source>
</evidence>
<sequence>MHRLPMLAQKIYDAWLRKKKFMCHNMVIDSIELISKTLTIEAIQKNKHNSRTKFAYFCDSKANVPSSCKTKGSLGLIK</sequence>
<gene>
    <name evidence="1" type="ORF">SCUD_LOCUS12560</name>
</gene>
<keyword evidence="2" id="KW-1185">Reference proteome</keyword>
<dbReference type="Proteomes" id="UP000279833">
    <property type="component" value="Unassembled WGS sequence"/>
</dbReference>
<reference evidence="3" key="1">
    <citation type="submission" date="2016-06" db="UniProtKB">
        <authorList>
            <consortium name="WormBaseParasite"/>
        </authorList>
    </citation>
    <scope>IDENTIFICATION</scope>
</reference>
<name>A0A183KC22_9TREM</name>
<accession>A0A183KC22</accession>
<evidence type="ECO:0000313" key="3">
    <source>
        <dbReference type="WBParaSite" id="SCUD_0001256301-mRNA-1"/>
    </source>
</evidence>
<protein>
    <submittedName>
        <fullName evidence="3">Transposase</fullName>
    </submittedName>
</protein>
<dbReference type="EMBL" id="UZAK01035206">
    <property type="protein sequence ID" value="VDP49262.1"/>
    <property type="molecule type" value="Genomic_DNA"/>
</dbReference>
<organism evidence="3">
    <name type="scientific">Schistosoma curassoni</name>
    <dbReference type="NCBI Taxonomy" id="6186"/>
    <lineage>
        <taxon>Eukaryota</taxon>
        <taxon>Metazoa</taxon>
        <taxon>Spiralia</taxon>
        <taxon>Lophotrochozoa</taxon>
        <taxon>Platyhelminthes</taxon>
        <taxon>Trematoda</taxon>
        <taxon>Digenea</taxon>
        <taxon>Strigeidida</taxon>
        <taxon>Schistosomatoidea</taxon>
        <taxon>Schistosomatidae</taxon>
        <taxon>Schistosoma</taxon>
    </lineage>
</organism>
<evidence type="ECO:0000313" key="2">
    <source>
        <dbReference type="Proteomes" id="UP000279833"/>
    </source>
</evidence>
<dbReference type="WBParaSite" id="SCUD_0001256301-mRNA-1">
    <property type="protein sequence ID" value="SCUD_0001256301-mRNA-1"/>
    <property type="gene ID" value="SCUD_0001256301"/>
</dbReference>
<reference evidence="1 2" key="2">
    <citation type="submission" date="2018-11" db="EMBL/GenBank/DDBJ databases">
        <authorList>
            <consortium name="Pathogen Informatics"/>
        </authorList>
    </citation>
    <scope>NUCLEOTIDE SEQUENCE [LARGE SCALE GENOMIC DNA]</scope>
    <source>
        <strain evidence="1">Dakar</strain>
        <strain evidence="2">Dakar, Senegal</strain>
    </source>
</reference>
<proteinExistence type="predicted"/>
<dbReference type="AlphaFoldDB" id="A0A183KC22"/>